<evidence type="ECO:0000313" key="2">
    <source>
        <dbReference type="EMBL" id="BCO28420.1"/>
    </source>
</evidence>
<keyword evidence="1" id="KW-0472">Membrane</keyword>
<dbReference type="RefSeq" id="WP_223904378.1">
    <property type="nucleotide sequence ID" value="NZ_AP024238.1"/>
</dbReference>
<feature type="transmembrane region" description="Helical" evidence="1">
    <location>
        <begin position="72"/>
        <end position="91"/>
    </location>
</feature>
<evidence type="ECO:0000313" key="3">
    <source>
        <dbReference type="Proteomes" id="UP000824366"/>
    </source>
</evidence>
<dbReference type="Proteomes" id="UP000824366">
    <property type="component" value="Chromosome"/>
</dbReference>
<protein>
    <submittedName>
        <fullName evidence="2">Uncharacterized protein</fullName>
    </submittedName>
</protein>
<evidence type="ECO:0000256" key="1">
    <source>
        <dbReference type="SAM" id="Phobius"/>
    </source>
</evidence>
<keyword evidence="3" id="KW-1185">Reference proteome</keyword>
<organism evidence="2 3">
    <name type="scientific">Rhodoferax lithotrophicus</name>
    <dbReference type="NCBI Taxonomy" id="2798804"/>
    <lineage>
        <taxon>Bacteria</taxon>
        <taxon>Pseudomonadati</taxon>
        <taxon>Pseudomonadota</taxon>
        <taxon>Betaproteobacteria</taxon>
        <taxon>Burkholderiales</taxon>
        <taxon>Comamonadaceae</taxon>
        <taxon>Rhodoferax</taxon>
    </lineage>
</organism>
<feature type="transmembrane region" description="Helical" evidence="1">
    <location>
        <begin position="39"/>
        <end position="60"/>
    </location>
</feature>
<reference evidence="2 3" key="1">
    <citation type="journal article" date="2021" name="Microbiol. Spectr.">
        <title>A Single Bacterium Capable of Oxidation and Reduction of Iron at Circumneutral pH.</title>
        <authorList>
            <person name="Kato S."/>
            <person name="Ohkuma M."/>
        </authorList>
    </citation>
    <scope>NUCLEOTIDE SEQUENCE [LARGE SCALE GENOMIC DNA]</scope>
    <source>
        <strain evidence="2 3">MIZ03</strain>
    </source>
</reference>
<keyword evidence="1" id="KW-0812">Transmembrane</keyword>
<name>A0ABN6D8S4_9BURK</name>
<gene>
    <name evidence="2" type="ORF">MIZ03_3320</name>
</gene>
<dbReference type="EMBL" id="AP024238">
    <property type="protein sequence ID" value="BCO28420.1"/>
    <property type="molecule type" value="Genomic_DNA"/>
</dbReference>
<sequence length="96" mass="10595">MKPGWCRLLGLAGGLLVLSAVAWWALVFCTVVAYDYLSLTQATVCLGLSNGICELAMSLCSAKIRHWLDIKWYSPNLLWVGLTLVFAGLTFSSRRI</sequence>
<keyword evidence="1" id="KW-1133">Transmembrane helix</keyword>
<accession>A0ABN6D8S4</accession>
<proteinExistence type="predicted"/>